<dbReference type="Proteomes" id="UP000270094">
    <property type="component" value="Unassembled WGS sequence"/>
</dbReference>
<name>A0A3P7IK77_STRVU</name>
<protein>
    <submittedName>
        <fullName evidence="1">Uncharacterized protein</fullName>
    </submittedName>
</protein>
<dbReference type="EMBL" id="UYYB01031517">
    <property type="protein sequence ID" value="VDM73601.1"/>
    <property type="molecule type" value="Genomic_DNA"/>
</dbReference>
<organism evidence="1 2">
    <name type="scientific">Strongylus vulgaris</name>
    <name type="common">Blood worm</name>
    <dbReference type="NCBI Taxonomy" id="40348"/>
    <lineage>
        <taxon>Eukaryota</taxon>
        <taxon>Metazoa</taxon>
        <taxon>Ecdysozoa</taxon>
        <taxon>Nematoda</taxon>
        <taxon>Chromadorea</taxon>
        <taxon>Rhabditida</taxon>
        <taxon>Rhabditina</taxon>
        <taxon>Rhabditomorpha</taxon>
        <taxon>Strongyloidea</taxon>
        <taxon>Strongylidae</taxon>
        <taxon>Strongylus</taxon>
    </lineage>
</organism>
<feature type="non-terminal residue" evidence="1">
    <location>
        <position position="1"/>
    </location>
</feature>
<evidence type="ECO:0000313" key="1">
    <source>
        <dbReference type="EMBL" id="VDM73601.1"/>
    </source>
</evidence>
<proteinExistence type="predicted"/>
<evidence type="ECO:0000313" key="2">
    <source>
        <dbReference type="Proteomes" id="UP000270094"/>
    </source>
</evidence>
<dbReference type="OrthoDB" id="5809132at2759"/>
<keyword evidence="2" id="KW-1185">Reference proteome</keyword>
<dbReference type="AlphaFoldDB" id="A0A3P7IK77"/>
<reference evidence="1 2" key="1">
    <citation type="submission" date="2018-11" db="EMBL/GenBank/DDBJ databases">
        <authorList>
            <consortium name="Pathogen Informatics"/>
        </authorList>
    </citation>
    <scope>NUCLEOTIDE SEQUENCE [LARGE SCALE GENOMIC DNA]</scope>
</reference>
<sequence>SSALLKQTAWVRTECALVLRGGATAAPAAYSSLISDVDSIAQQHDNLRAFSIVARELTAFWCRISDAKFGEALVTAWNAYIEANPESALVLTSLNTLIGSLNADQLTTALKVMEKTICAYFNRHSTSWTTLMQWAQCPNNLTINVRDYLLSVSGSNKAHPLMLTAAWFLRFTLPSDATASALHAFVISIKPK</sequence>
<gene>
    <name evidence="1" type="ORF">SVUK_LOCUS8599</name>
</gene>
<accession>A0A3P7IK77</accession>